<keyword evidence="3" id="KW-1185">Reference proteome</keyword>
<evidence type="ECO:0000313" key="3">
    <source>
        <dbReference type="Proteomes" id="UP001242480"/>
    </source>
</evidence>
<gene>
    <name evidence="2" type="ORF">QO011_002417</name>
</gene>
<accession>A0ABU0J569</accession>
<dbReference type="EMBL" id="JAUSVX010000003">
    <property type="protein sequence ID" value="MDQ0469406.1"/>
    <property type="molecule type" value="Genomic_DNA"/>
</dbReference>
<feature type="region of interest" description="Disordered" evidence="1">
    <location>
        <begin position="20"/>
        <end position="54"/>
    </location>
</feature>
<comment type="caution">
    <text evidence="2">The sequence shown here is derived from an EMBL/GenBank/DDBJ whole genome shotgun (WGS) entry which is preliminary data.</text>
</comment>
<dbReference type="RefSeq" id="WP_307272105.1">
    <property type="nucleotide sequence ID" value="NZ_JAUSVX010000003.1"/>
</dbReference>
<protein>
    <submittedName>
        <fullName evidence="2">Uncharacterized protein</fullName>
    </submittedName>
</protein>
<organism evidence="2 3">
    <name type="scientific">Labrys wisconsinensis</name>
    <dbReference type="NCBI Taxonomy" id="425677"/>
    <lineage>
        <taxon>Bacteria</taxon>
        <taxon>Pseudomonadati</taxon>
        <taxon>Pseudomonadota</taxon>
        <taxon>Alphaproteobacteria</taxon>
        <taxon>Hyphomicrobiales</taxon>
        <taxon>Xanthobacteraceae</taxon>
        <taxon>Labrys</taxon>
    </lineage>
</organism>
<sequence length="139" mass="14655">MKLARSSDTFNETGFCSTLGAMTKASTSKPSARGADSPSEGGAGAIRRDDATGRSAIGRARFEAVMQAAERSGLLGEKSGRIGGRVSPALVRQAKRQTGIEADTDLIEFALATIALDDNFAEMFREARGKVDPELKLGF</sequence>
<reference evidence="2 3" key="1">
    <citation type="submission" date="2023-07" db="EMBL/GenBank/DDBJ databases">
        <title>Genomic Encyclopedia of Type Strains, Phase IV (KMG-IV): sequencing the most valuable type-strain genomes for metagenomic binning, comparative biology and taxonomic classification.</title>
        <authorList>
            <person name="Goeker M."/>
        </authorList>
    </citation>
    <scope>NUCLEOTIDE SEQUENCE [LARGE SCALE GENOMIC DNA]</scope>
    <source>
        <strain evidence="2 3">DSM 19619</strain>
    </source>
</reference>
<evidence type="ECO:0000313" key="2">
    <source>
        <dbReference type="EMBL" id="MDQ0469406.1"/>
    </source>
</evidence>
<proteinExistence type="predicted"/>
<name>A0ABU0J569_9HYPH</name>
<dbReference type="Proteomes" id="UP001242480">
    <property type="component" value="Unassembled WGS sequence"/>
</dbReference>
<evidence type="ECO:0000256" key="1">
    <source>
        <dbReference type="SAM" id="MobiDB-lite"/>
    </source>
</evidence>